<name>A0A813DAJ7_POLGL</name>
<comment type="caution">
    <text evidence="2">The sequence shown here is derived from an EMBL/GenBank/DDBJ whole genome shotgun (WGS) entry which is preliminary data.</text>
</comment>
<feature type="non-terminal residue" evidence="2">
    <location>
        <position position="1"/>
    </location>
</feature>
<sequence>FKPRSKFQRQALHLRYMVSTSEAPSVILATKLAGEECADFGAGLPQPWTELLPGGQIFAALILCTSFSEKYQGRLMQPGERADVRLPAADGVMAQRVFAALSSASQCRSKFIDVAQTWHPSLLHRAGHQEAVAYTWLGDEAAGDRTIYVAFAPMRRKRQFFKIVGSCTGLGDLVCEPLGAEGDRQSVLIAPYIQRKLAKVWGGCGLMEQLSKYVAAYPQHRILFSGISHGATLAQAAALQFQCAQPLADVHAATWNAFKWTDSAGSSLVQQVLGKRLLPFVLSRADRWDSVAGFPACCAAMRNLVLLDADSGSFQQRASTVSFPGESNPANIAHWRRALELHFASAVIKAMKQAMKLALETEVHLIDFPVDKLFLTSSLGEDASAEESTSCGDSHSSCSRRSTQTTVVV</sequence>
<dbReference type="EMBL" id="CAJNNV010001654">
    <property type="protein sequence ID" value="CAE8585492.1"/>
    <property type="molecule type" value="Genomic_DNA"/>
</dbReference>
<accession>A0A813DAJ7</accession>
<evidence type="ECO:0000313" key="3">
    <source>
        <dbReference type="Proteomes" id="UP000654075"/>
    </source>
</evidence>
<protein>
    <recommendedName>
        <fullName evidence="4">Fungal lipase-like domain-containing protein</fullName>
    </recommendedName>
</protein>
<feature type="region of interest" description="Disordered" evidence="1">
    <location>
        <begin position="385"/>
        <end position="409"/>
    </location>
</feature>
<proteinExistence type="predicted"/>
<organism evidence="2 3">
    <name type="scientific">Polarella glacialis</name>
    <name type="common">Dinoflagellate</name>
    <dbReference type="NCBI Taxonomy" id="89957"/>
    <lineage>
        <taxon>Eukaryota</taxon>
        <taxon>Sar</taxon>
        <taxon>Alveolata</taxon>
        <taxon>Dinophyceae</taxon>
        <taxon>Suessiales</taxon>
        <taxon>Suessiaceae</taxon>
        <taxon>Polarella</taxon>
    </lineage>
</organism>
<feature type="compositionally biased region" description="Low complexity" evidence="1">
    <location>
        <begin position="388"/>
        <end position="409"/>
    </location>
</feature>
<evidence type="ECO:0000256" key="1">
    <source>
        <dbReference type="SAM" id="MobiDB-lite"/>
    </source>
</evidence>
<dbReference type="OrthoDB" id="10418824at2759"/>
<dbReference type="Proteomes" id="UP000654075">
    <property type="component" value="Unassembled WGS sequence"/>
</dbReference>
<dbReference type="AlphaFoldDB" id="A0A813DAJ7"/>
<dbReference type="InterPro" id="IPR029058">
    <property type="entry name" value="AB_hydrolase_fold"/>
</dbReference>
<keyword evidence="3" id="KW-1185">Reference proteome</keyword>
<dbReference type="Gene3D" id="3.40.50.1820">
    <property type="entry name" value="alpha/beta hydrolase"/>
    <property type="match status" value="1"/>
</dbReference>
<gene>
    <name evidence="2" type="ORF">PGLA1383_LOCUS4400</name>
</gene>
<evidence type="ECO:0000313" key="2">
    <source>
        <dbReference type="EMBL" id="CAE8585492.1"/>
    </source>
</evidence>
<reference evidence="2" key="1">
    <citation type="submission" date="2021-02" db="EMBL/GenBank/DDBJ databases">
        <authorList>
            <person name="Dougan E. K."/>
            <person name="Rhodes N."/>
            <person name="Thang M."/>
            <person name="Chan C."/>
        </authorList>
    </citation>
    <scope>NUCLEOTIDE SEQUENCE</scope>
</reference>
<evidence type="ECO:0008006" key="4">
    <source>
        <dbReference type="Google" id="ProtNLM"/>
    </source>
</evidence>